<feature type="non-terminal residue" evidence="2">
    <location>
        <position position="1"/>
    </location>
</feature>
<accession>A0A392R9X5</accession>
<proteinExistence type="predicted"/>
<feature type="region of interest" description="Disordered" evidence="1">
    <location>
        <begin position="1"/>
        <end position="100"/>
    </location>
</feature>
<organism evidence="2 3">
    <name type="scientific">Trifolium medium</name>
    <dbReference type="NCBI Taxonomy" id="97028"/>
    <lineage>
        <taxon>Eukaryota</taxon>
        <taxon>Viridiplantae</taxon>
        <taxon>Streptophyta</taxon>
        <taxon>Embryophyta</taxon>
        <taxon>Tracheophyta</taxon>
        <taxon>Spermatophyta</taxon>
        <taxon>Magnoliopsida</taxon>
        <taxon>eudicotyledons</taxon>
        <taxon>Gunneridae</taxon>
        <taxon>Pentapetalae</taxon>
        <taxon>rosids</taxon>
        <taxon>fabids</taxon>
        <taxon>Fabales</taxon>
        <taxon>Fabaceae</taxon>
        <taxon>Papilionoideae</taxon>
        <taxon>50 kb inversion clade</taxon>
        <taxon>NPAAA clade</taxon>
        <taxon>Hologalegina</taxon>
        <taxon>IRL clade</taxon>
        <taxon>Trifolieae</taxon>
        <taxon>Trifolium</taxon>
    </lineage>
</organism>
<evidence type="ECO:0000256" key="1">
    <source>
        <dbReference type="SAM" id="MobiDB-lite"/>
    </source>
</evidence>
<dbReference type="EMBL" id="LXQA010199847">
    <property type="protein sequence ID" value="MCI32922.1"/>
    <property type="molecule type" value="Genomic_DNA"/>
</dbReference>
<keyword evidence="3" id="KW-1185">Reference proteome</keyword>
<feature type="non-terminal residue" evidence="2">
    <location>
        <position position="147"/>
    </location>
</feature>
<comment type="caution">
    <text evidence="2">The sequence shown here is derived from an EMBL/GenBank/DDBJ whole genome shotgun (WGS) entry which is preliminary data.</text>
</comment>
<reference evidence="2 3" key="1">
    <citation type="journal article" date="2018" name="Front. Plant Sci.">
        <title>Red Clover (Trifolium pratense) and Zigzag Clover (T. medium) - A Picture of Genomic Similarities and Differences.</title>
        <authorList>
            <person name="Dluhosova J."/>
            <person name="Istvanek J."/>
            <person name="Nedelnik J."/>
            <person name="Repkova J."/>
        </authorList>
    </citation>
    <scope>NUCLEOTIDE SEQUENCE [LARGE SCALE GENOMIC DNA]</scope>
    <source>
        <strain evidence="3">cv. 10/8</strain>
        <tissue evidence="2">Leaf</tissue>
    </source>
</reference>
<evidence type="ECO:0000313" key="2">
    <source>
        <dbReference type="EMBL" id="MCI32922.1"/>
    </source>
</evidence>
<dbReference type="Proteomes" id="UP000265520">
    <property type="component" value="Unassembled WGS sequence"/>
</dbReference>
<evidence type="ECO:0000313" key="3">
    <source>
        <dbReference type="Proteomes" id="UP000265520"/>
    </source>
</evidence>
<name>A0A392R9X5_9FABA</name>
<dbReference type="AlphaFoldDB" id="A0A392R9X5"/>
<sequence>NRPQVSAVSDALSQLMVDDPASTGSKRKNQDEAARISIEIPKKEEGVVAEGDEVDTLAPPSKKKRGTRSNTGRHLLQGGSAKNTSAEGDGAAQEDVGTSTVNLEVPRPVCCSKAKKSKVSPPTFWDVDFDSLGFVEEQFGRYGDPDS</sequence>
<feature type="compositionally biased region" description="Basic and acidic residues" evidence="1">
    <location>
        <begin position="28"/>
        <end position="46"/>
    </location>
</feature>
<protein>
    <submittedName>
        <fullName evidence="2">Uncharacterized protein</fullName>
    </submittedName>
</protein>